<evidence type="ECO:0000256" key="4">
    <source>
        <dbReference type="ARBA" id="ARBA00022452"/>
    </source>
</evidence>
<reference evidence="18 19" key="1">
    <citation type="submission" date="2018-12" db="EMBL/GenBank/DDBJ databases">
        <title>Croceicoccus ponticola sp. nov., a lipolytic bacterium isolated from seawater.</title>
        <authorList>
            <person name="Yoon J.-H."/>
        </authorList>
    </citation>
    <scope>NUCLEOTIDE SEQUENCE [LARGE SCALE GENOMIC DNA]</scope>
    <source>
        <strain evidence="18 19">GM-16</strain>
    </source>
</reference>
<keyword evidence="7" id="KW-0732">Signal</keyword>
<dbReference type="PROSITE" id="PS52016">
    <property type="entry name" value="TONB_DEPENDENT_REC_3"/>
    <property type="match status" value="1"/>
</dbReference>
<dbReference type="SUPFAM" id="SSF56935">
    <property type="entry name" value="Porins"/>
    <property type="match status" value="1"/>
</dbReference>
<evidence type="ECO:0000256" key="9">
    <source>
        <dbReference type="ARBA" id="ARBA00023065"/>
    </source>
</evidence>
<dbReference type="InterPro" id="IPR039426">
    <property type="entry name" value="TonB-dep_rcpt-like"/>
</dbReference>
<dbReference type="PANTHER" id="PTHR32552:SF68">
    <property type="entry name" value="FERRICHROME OUTER MEMBRANE TRANSPORTER_PHAGE RECEPTOR"/>
    <property type="match status" value="1"/>
</dbReference>
<sequence>MPETGRLRTKATDDNGGLTNMSYHLPARAMRAHWTAALLATTAAVVPCVAQAQVQDANEIIVTGRAITATKTDTPLVEIPQSISVVTEEEMRDRTVVDFQDIYRYSAGVQTTGSIDSRGDFILTRGFDAAQYLDGLKRMPDFIYGARLEPFSLERAEVLRGPSSVLYGAGGSGGVLNGASKMAKFDFGGQAGFAVGTDSRLQAQFDVGGPLSDVVAVRMVALWRDGETQWGTPDDRVLLSPSITFRPTQNTELTLLGLYQKDKQGSLGYAPLFKTFLENDPSPDVAFNFYQGEPGFNGMDTEYMSGTILLSHDFSEALTFRSATRWSDMDTDYKEVYSNYTANPWADAAETMLKREFYVNYEKSRVFNTDNNMQFDIATGAISHTFLFGVNYHKFRQQKDEGYSYDNIIFPPGLPFGSPPPINIYDPQYGADFDFGPFVFTNFRSSQLGFYAQDQLKFFDRINVVLGVRRDEAKSYFNGVKQYDEVAWTFRGGVIGEVAAGISPFFNYAESFLPTPGGDFFGNPFAPREGRQYEGGVKWEPMRGALISAAYFDIKESNYVSPDPDNIQNFLQGGEVGSTGFEFEATIRKQDDYELTASYTYIDAKALTNTSTLAEGDRLLGQPKKLASVWASKTFLMEGDWMFRAGGGVRYVGNVKGTGGYIVPSVTLVDAMASVGMGPWLLSVNAANVLDKKYYASCSLLGVEHGLCTAAKDRTLLASISYNF</sequence>
<evidence type="ECO:0000313" key="19">
    <source>
        <dbReference type="Proteomes" id="UP000283003"/>
    </source>
</evidence>
<comment type="similarity">
    <text evidence="2 14 15">Belongs to the TonB-dependent receptor family.</text>
</comment>
<keyword evidence="6 14" id="KW-0812">Transmembrane</keyword>
<dbReference type="NCBIfam" id="TIGR01783">
    <property type="entry name" value="TonB-siderophor"/>
    <property type="match status" value="1"/>
</dbReference>
<name>A0A437GW82_9SPHN</name>
<evidence type="ECO:0000256" key="14">
    <source>
        <dbReference type="PROSITE-ProRule" id="PRU01360"/>
    </source>
</evidence>
<evidence type="ECO:0000256" key="12">
    <source>
        <dbReference type="ARBA" id="ARBA00023170"/>
    </source>
</evidence>
<accession>A0A437GW82</accession>
<comment type="caution">
    <text evidence="18">The sequence shown here is derived from an EMBL/GenBank/DDBJ whole genome shotgun (WGS) entry which is preliminary data.</text>
</comment>
<keyword evidence="4 14" id="KW-1134">Transmembrane beta strand</keyword>
<evidence type="ECO:0000256" key="1">
    <source>
        <dbReference type="ARBA" id="ARBA00004571"/>
    </source>
</evidence>
<dbReference type="Proteomes" id="UP000283003">
    <property type="component" value="Unassembled WGS sequence"/>
</dbReference>
<evidence type="ECO:0000313" key="18">
    <source>
        <dbReference type="EMBL" id="RVQ66364.1"/>
    </source>
</evidence>
<evidence type="ECO:0000256" key="8">
    <source>
        <dbReference type="ARBA" id="ARBA00023004"/>
    </source>
</evidence>
<feature type="domain" description="TonB-dependent receptor-like beta-barrel" evidence="16">
    <location>
        <begin position="275"/>
        <end position="689"/>
    </location>
</feature>
<evidence type="ECO:0000256" key="15">
    <source>
        <dbReference type="RuleBase" id="RU003357"/>
    </source>
</evidence>
<dbReference type="InterPro" id="IPR000531">
    <property type="entry name" value="Beta-barrel_TonB"/>
</dbReference>
<evidence type="ECO:0000259" key="17">
    <source>
        <dbReference type="Pfam" id="PF07715"/>
    </source>
</evidence>
<evidence type="ECO:0000259" key="16">
    <source>
        <dbReference type="Pfam" id="PF00593"/>
    </source>
</evidence>
<evidence type="ECO:0000256" key="6">
    <source>
        <dbReference type="ARBA" id="ARBA00022692"/>
    </source>
</evidence>
<keyword evidence="12 18" id="KW-0675">Receptor</keyword>
<evidence type="ECO:0000256" key="2">
    <source>
        <dbReference type="ARBA" id="ARBA00009810"/>
    </source>
</evidence>
<keyword evidence="11 14" id="KW-0472">Membrane</keyword>
<keyword evidence="10 15" id="KW-0798">TonB box</keyword>
<evidence type="ECO:0000256" key="11">
    <source>
        <dbReference type="ARBA" id="ARBA00023136"/>
    </source>
</evidence>
<evidence type="ECO:0000256" key="7">
    <source>
        <dbReference type="ARBA" id="ARBA00022729"/>
    </source>
</evidence>
<dbReference type="GO" id="GO:0015344">
    <property type="term" value="F:siderophore uptake transmembrane transporter activity"/>
    <property type="evidence" value="ECO:0007669"/>
    <property type="project" value="TreeGrafter"/>
</dbReference>
<dbReference type="Pfam" id="PF07715">
    <property type="entry name" value="Plug"/>
    <property type="match status" value="1"/>
</dbReference>
<evidence type="ECO:0000256" key="5">
    <source>
        <dbReference type="ARBA" id="ARBA00022496"/>
    </source>
</evidence>
<protein>
    <submittedName>
        <fullName evidence="18">TonB-dependent siderophore receptor</fullName>
    </submittedName>
</protein>
<dbReference type="GO" id="GO:0015891">
    <property type="term" value="P:siderophore transport"/>
    <property type="evidence" value="ECO:0007669"/>
    <property type="project" value="InterPro"/>
</dbReference>
<organism evidence="18 19">
    <name type="scientific">Croceicoccus ponticola</name>
    <dbReference type="NCBI Taxonomy" id="2217664"/>
    <lineage>
        <taxon>Bacteria</taxon>
        <taxon>Pseudomonadati</taxon>
        <taxon>Pseudomonadota</taxon>
        <taxon>Alphaproteobacteria</taxon>
        <taxon>Sphingomonadales</taxon>
        <taxon>Erythrobacteraceae</taxon>
        <taxon>Croceicoccus</taxon>
    </lineage>
</organism>
<comment type="subcellular location">
    <subcellularLocation>
        <location evidence="1 14">Cell outer membrane</location>
        <topology evidence="1 14">Multi-pass membrane protein</topology>
    </subcellularLocation>
</comment>
<keyword evidence="3 14" id="KW-0813">Transport</keyword>
<proteinExistence type="inferred from homology"/>
<dbReference type="Pfam" id="PF00593">
    <property type="entry name" value="TonB_dep_Rec_b-barrel"/>
    <property type="match status" value="1"/>
</dbReference>
<dbReference type="OrthoDB" id="9760333at2"/>
<dbReference type="PANTHER" id="PTHR32552">
    <property type="entry name" value="FERRICHROME IRON RECEPTOR-RELATED"/>
    <property type="match status" value="1"/>
</dbReference>
<dbReference type="InterPro" id="IPR010105">
    <property type="entry name" value="TonB_sidphr_rcpt"/>
</dbReference>
<keyword evidence="8" id="KW-0408">Iron</keyword>
<keyword evidence="19" id="KW-1185">Reference proteome</keyword>
<evidence type="ECO:0000256" key="13">
    <source>
        <dbReference type="ARBA" id="ARBA00023237"/>
    </source>
</evidence>
<dbReference type="Gene3D" id="2.40.170.20">
    <property type="entry name" value="TonB-dependent receptor, beta-barrel domain"/>
    <property type="match status" value="1"/>
</dbReference>
<keyword evidence="13 14" id="KW-0998">Cell outer membrane</keyword>
<dbReference type="Gene3D" id="2.170.130.10">
    <property type="entry name" value="TonB-dependent receptor, plug domain"/>
    <property type="match status" value="1"/>
</dbReference>
<evidence type="ECO:0000256" key="10">
    <source>
        <dbReference type="ARBA" id="ARBA00023077"/>
    </source>
</evidence>
<dbReference type="CDD" id="cd01347">
    <property type="entry name" value="ligand_gated_channel"/>
    <property type="match status" value="1"/>
</dbReference>
<dbReference type="AlphaFoldDB" id="A0A437GW82"/>
<dbReference type="InterPro" id="IPR012910">
    <property type="entry name" value="Plug_dom"/>
</dbReference>
<gene>
    <name evidence="18" type="ORF">EKN06_10015</name>
</gene>
<dbReference type="GO" id="GO:0038023">
    <property type="term" value="F:signaling receptor activity"/>
    <property type="evidence" value="ECO:0007669"/>
    <property type="project" value="InterPro"/>
</dbReference>
<feature type="domain" description="TonB-dependent receptor plug" evidence="17">
    <location>
        <begin position="76"/>
        <end position="175"/>
    </location>
</feature>
<dbReference type="InterPro" id="IPR037066">
    <property type="entry name" value="Plug_dom_sf"/>
</dbReference>
<evidence type="ECO:0000256" key="3">
    <source>
        <dbReference type="ARBA" id="ARBA00022448"/>
    </source>
</evidence>
<keyword evidence="9" id="KW-0406">Ion transport</keyword>
<dbReference type="EMBL" id="RXOL01000004">
    <property type="protein sequence ID" value="RVQ66364.1"/>
    <property type="molecule type" value="Genomic_DNA"/>
</dbReference>
<dbReference type="GO" id="GO:0009279">
    <property type="term" value="C:cell outer membrane"/>
    <property type="evidence" value="ECO:0007669"/>
    <property type="project" value="UniProtKB-SubCell"/>
</dbReference>
<keyword evidence="5" id="KW-0410">Iron transport</keyword>
<dbReference type="InterPro" id="IPR036942">
    <property type="entry name" value="Beta-barrel_TonB_sf"/>
</dbReference>